<reference evidence="2 3" key="1">
    <citation type="journal article" date="2015" name="Genome Announc.">
        <title>Complete Genome Sequence of the Type Strain Corynebacterium testudinoris DSM 44614, Recovered from Necrotic Lesions in the Mouth of a Tortoise.</title>
        <authorList>
            <person name="Ruckert C."/>
            <person name="Kriete M."/>
            <person name="Jaenicke S."/>
            <person name="Winkler A."/>
            <person name="Tauch A."/>
        </authorList>
    </citation>
    <scope>NUCLEOTIDE SEQUENCE [LARGE SCALE GENOMIC DNA]</scope>
    <source>
        <strain evidence="2 3">DSM 44614</strain>
    </source>
</reference>
<evidence type="ECO:0000313" key="3">
    <source>
        <dbReference type="Proteomes" id="UP000035540"/>
    </source>
</evidence>
<feature type="compositionally biased region" description="Polar residues" evidence="1">
    <location>
        <begin position="11"/>
        <end position="24"/>
    </location>
</feature>
<dbReference type="Proteomes" id="UP000035540">
    <property type="component" value="Chromosome"/>
</dbReference>
<keyword evidence="3" id="KW-1185">Reference proteome</keyword>
<evidence type="ECO:0000256" key="1">
    <source>
        <dbReference type="SAM" id="MobiDB-lite"/>
    </source>
</evidence>
<dbReference type="PATRIC" id="fig|136857.5.peg.2328"/>
<dbReference type="EMBL" id="CP011545">
    <property type="protein sequence ID" value="AKK09765.1"/>
    <property type="molecule type" value="Genomic_DNA"/>
</dbReference>
<proteinExistence type="predicted"/>
<dbReference type="OrthoDB" id="4409326at2"/>
<reference evidence="3" key="2">
    <citation type="submission" date="2015-05" db="EMBL/GenBank/DDBJ databases">
        <title>Complete genome sequence of Corynebacterium testudinoris DSM 44614, recovered from necrotic lesions in the mouth of a tortoise.</title>
        <authorList>
            <person name="Ruckert C."/>
            <person name="Albersmeier A."/>
            <person name="Winkler A."/>
            <person name="Tauch A."/>
        </authorList>
    </citation>
    <scope>NUCLEOTIDE SEQUENCE [LARGE SCALE GENOMIC DNA]</scope>
    <source>
        <strain evidence="3">DSM 44614</strain>
    </source>
</reference>
<feature type="region of interest" description="Disordered" evidence="1">
    <location>
        <begin position="1"/>
        <end position="24"/>
    </location>
</feature>
<accession>A0A0G3HAJ0</accession>
<organism evidence="2 3">
    <name type="scientific">Corynebacterium testudinoris</name>
    <dbReference type="NCBI Taxonomy" id="136857"/>
    <lineage>
        <taxon>Bacteria</taxon>
        <taxon>Bacillati</taxon>
        <taxon>Actinomycetota</taxon>
        <taxon>Actinomycetes</taxon>
        <taxon>Mycobacteriales</taxon>
        <taxon>Corynebacteriaceae</taxon>
        <taxon>Corynebacterium</taxon>
    </lineage>
</organism>
<protein>
    <recommendedName>
        <fullName evidence="4">DUF559 domain-containing protein</fullName>
    </recommendedName>
</protein>
<gene>
    <name evidence="2" type="ORF">CTEST_11790</name>
</gene>
<dbReference type="AlphaFoldDB" id="A0A0G3HAJ0"/>
<name>A0A0G3HAJ0_9CORY</name>
<dbReference type="KEGG" id="cted:CTEST_11790"/>
<evidence type="ECO:0008006" key="4">
    <source>
        <dbReference type="Google" id="ProtNLM"/>
    </source>
</evidence>
<sequence length="323" mass="36198">MNEVGGPLISLRTSPNNQRRTVPTSREHLKLAPAIYISKADFYRLSTIDMICARALAWAAARPTSIISGFSAAAFHTFPMPQWAHTEPTELSLPAYHSSHPMNGLLPRHHPPALQQRARWVRHPLGTARVTDPLLTGLDLGRWHRRHLGVQALDQGLREGLFSADELADVVAELGPLSGVETMRQVARQATPYSESPRESMLKSYLFDAGLPAPHQQATIYHRSGAMLGRFDFFWPSISFAVEYDGQGKYLGEYGTDREEAVFNDLHRQHSLSNQGITIFRANKFNFPDGSAIDGIRELHQLLSMRNLPFVNGRWESAGLAWR</sequence>
<dbReference type="STRING" id="136857.CTEST_11790"/>
<evidence type="ECO:0000313" key="2">
    <source>
        <dbReference type="EMBL" id="AKK09765.1"/>
    </source>
</evidence>
<dbReference type="RefSeq" id="WP_052844391.1">
    <property type="nucleotide sequence ID" value="NZ_CP011545.1"/>
</dbReference>